<dbReference type="PROSITE" id="PS50206">
    <property type="entry name" value="RHODANESE_3"/>
    <property type="match status" value="1"/>
</dbReference>
<reference evidence="5" key="2">
    <citation type="journal article" date="2016" name="Mitochondrial DNA Part B Resour">
        <title>The complete chloroplast genome of Gracilariopsis lemaneiformis, an important economic red alga of the family Gracilariaceae.</title>
        <authorList>
            <person name="Zhang Y."/>
            <person name="Guo Y.-M."/>
            <person name="Li T.-J."/>
            <person name="Chen C.-H."/>
            <person name="Shen K.-N."/>
            <person name="Hsiao C.-D."/>
        </authorList>
    </citation>
    <scope>NUCLEOTIDE SEQUENCE</scope>
</reference>
<dbReference type="SUPFAM" id="SSF69572">
    <property type="entry name" value="Activating enzymes of the ubiquitin-like proteins"/>
    <property type="match status" value="1"/>
</dbReference>
<dbReference type="EMBL" id="KU179794">
    <property type="protein sequence ID" value="AML79812.1"/>
    <property type="molecule type" value="Genomic_DNA"/>
</dbReference>
<keyword evidence="4" id="KW-0934">Plastid</keyword>
<dbReference type="InterPro" id="IPR036873">
    <property type="entry name" value="Rhodanese-like_dom_sf"/>
</dbReference>
<dbReference type="EMBL" id="KP330491">
    <property type="protein sequence ID" value="AJO68387.1"/>
    <property type="molecule type" value="Genomic_DNA"/>
</dbReference>
<geneLocation type="chloroplast" evidence="4"/>
<name>A0A0C5DLC4_GRALE</name>
<keyword evidence="2" id="KW-0472">Membrane</keyword>
<feature type="transmembrane region" description="Helical" evidence="2">
    <location>
        <begin position="41"/>
        <end position="67"/>
    </location>
</feature>
<dbReference type="GO" id="GO:0005737">
    <property type="term" value="C:cytoplasm"/>
    <property type="evidence" value="ECO:0007669"/>
    <property type="project" value="TreeGrafter"/>
</dbReference>
<dbReference type="Pfam" id="PF00899">
    <property type="entry name" value="ThiF"/>
    <property type="match status" value="1"/>
</dbReference>
<evidence type="ECO:0000256" key="1">
    <source>
        <dbReference type="ARBA" id="ARBA00009919"/>
    </source>
</evidence>
<accession>A0A0C5DLC4</accession>
<feature type="domain" description="Rhodanese" evidence="3">
    <location>
        <begin position="278"/>
        <end position="344"/>
    </location>
</feature>
<dbReference type="CDD" id="cd00158">
    <property type="entry name" value="RHOD"/>
    <property type="match status" value="1"/>
</dbReference>
<dbReference type="RefSeq" id="YP_009237851.1">
    <property type="nucleotide sequence ID" value="NC_029644.1"/>
</dbReference>
<dbReference type="PANTHER" id="PTHR10953:SF102">
    <property type="entry name" value="ADENYLYLTRANSFERASE AND SULFURTRANSFERASE MOCS3"/>
    <property type="match status" value="1"/>
</dbReference>
<sequence>MLYPTSIQTCLSNLEYKRYARHIVLENIGISGQKRLKTAKILFIGAGGLAASSIIYLASSGIGYLGIIDYDQVSYSNLHRQILYNDKDVNKLKVDVVLDKVKEINIDCSISIYAYMFNENNCLDIIKNYDIVIDTSDNFKTRYIISQVCYLQHKVHIYAAVQGFEGQVSVFNYKSGILYSDLYPETLQLQNRNCDNLGVLGILTGIVGMLQATEAIKIILGLGTSLSGYLLIYNALNSSFKKIKIKPKLIKYIPNNYYINQLKESNTINSKKLFNTLNKDSIILLDVRQPEEFCIQHLYKAINIPLKSINSKTTIKFIRDYLAHRKIVVYCYDNLRSIIASKILYKNQLNHYRLDY</sequence>
<dbReference type="InterPro" id="IPR000594">
    <property type="entry name" value="ThiF_NAD_FAD-bd"/>
</dbReference>
<evidence type="ECO:0000313" key="5">
    <source>
        <dbReference type="EMBL" id="AML79812.1"/>
    </source>
</evidence>
<dbReference type="AlphaFoldDB" id="A0A0C5DLC4"/>
<dbReference type="PANTHER" id="PTHR10953">
    <property type="entry name" value="UBIQUITIN-ACTIVATING ENZYME E1"/>
    <property type="match status" value="1"/>
</dbReference>
<reference evidence="4" key="1">
    <citation type="submission" date="2014-12" db="EMBL/GenBank/DDBJ databases">
        <title>The complete chloroplast genome of Gracilariopsis lemaneiformis.</title>
        <authorList>
            <person name="Bi G."/>
            <person name="Du Q."/>
            <person name="Sui Z."/>
            <person name="Mao Y."/>
        </authorList>
    </citation>
    <scope>NUCLEOTIDE SEQUENCE</scope>
</reference>
<keyword evidence="2" id="KW-1133">Transmembrane helix</keyword>
<dbReference type="GeneID" id="26995392"/>
<comment type="similarity">
    <text evidence="1">Belongs to the HesA/MoeB/ThiF family.</text>
</comment>
<keyword evidence="4" id="KW-0150">Chloroplast</keyword>
<dbReference type="GO" id="GO:0004792">
    <property type="term" value="F:thiosulfate-cyanide sulfurtransferase activity"/>
    <property type="evidence" value="ECO:0007669"/>
    <property type="project" value="TreeGrafter"/>
</dbReference>
<gene>
    <name evidence="4" type="primary">moeB</name>
</gene>
<evidence type="ECO:0000313" key="4">
    <source>
        <dbReference type="EMBL" id="AJO68387.1"/>
    </source>
</evidence>
<dbReference type="InterPro" id="IPR035985">
    <property type="entry name" value="Ubiquitin-activating_enz"/>
</dbReference>
<protein>
    <submittedName>
        <fullName evidence="4">Molybdopterin biosynthesis protein</fullName>
    </submittedName>
</protein>
<keyword evidence="2" id="KW-0812">Transmembrane</keyword>
<dbReference type="InterPro" id="IPR045886">
    <property type="entry name" value="ThiF/MoeB/HesA"/>
</dbReference>
<evidence type="ECO:0000256" key="2">
    <source>
        <dbReference type="SAM" id="Phobius"/>
    </source>
</evidence>
<dbReference type="Pfam" id="PF00581">
    <property type="entry name" value="Rhodanese"/>
    <property type="match status" value="1"/>
</dbReference>
<dbReference type="Gene3D" id="3.40.250.10">
    <property type="entry name" value="Rhodanese-like domain"/>
    <property type="match status" value="1"/>
</dbReference>
<evidence type="ECO:0000259" key="3">
    <source>
        <dbReference type="PROSITE" id="PS50206"/>
    </source>
</evidence>
<dbReference type="FunFam" id="3.40.50.720:FF:000080">
    <property type="entry name" value="Thiazole biosynthesis adenylyltransferase ThiF"/>
    <property type="match status" value="1"/>
</dbReference>
<organism evidence="4">
    <name type="scientific">Gracilariopsis lemaneiformis</name>
    <name type="common">Red alga</name>
    <name type="synonym">Gracilaria lemaneiformis</name>
    <dbReference type="NCBI Taxonomy" id="2782"/>
    <lineage>
        <taxon>Eukaryota</taxon>
        <taxon>Rhodophyta</taxon>
        <taxon>Florideophyceae</taxon>
        <taxon>Rhodymeniophycidae</taxon>
        <taxon>Gracilariales</taxon>
        <taxon>Gracilariaceae</taxon>
        <taxon>Gracilariopsis</taxon>
    </lineage>
</organism>
<dbReference type="Gene3D" id="3.40.50.720">
    <property type="entry name" value="NAD(P)-binding Rossmann-like Domain"/>
    <property type="match status" value="1"/>
</dbReference>
<dbReference type="GO" id="GO:0008641">
    <property type="term" value="F:ubiquitin-like modifier activating enzyme activity"/>
    <property type="evidence" value="ECO:0007669"/>
    <property type="project" value="InterPro"/>
</dbReference>
<dbReference type="InterPro" id="IPR001763">
    <property type="entry name" value="Rhodanese-like_dom"/>
</dbReference>
<dbReference type="CDD" id="cd00757">
    <property type="entry name" value="ThiF_MoeB_HesA_family"/>
    <property type="match status" value="1"/>
</dbReference>
<proteinExistence type="inferred from homology"/>
<dbReference type="GO" id="GO:0016779">
    <property type="term" value="F:nucleotidyltransferase activity"/>
    <property type="evidence" value="ECO:0007669"/>
    <property type="project" value="TreeGrafter"/>
</dbReference>